<dbReference type="InterPro" id="IPR002372">
    <property type="entry name" value="PQQ_rpt_dom"/>
</dbReference>
<dbReference type="AlphaFoldDB" id="A0A844B4L3"/>
<name>A0A844B4L3_9BURK</name>
<evidence type="ECO:0000259" key="1">
    <source>
        <dbReference type="Pfam" id="PF13360"/>
    </source>
</evidence>
<reference evidence="2 3" key="1">
    <citation type="submission" date="2019-11" db="EMBL/GenBank/DDBJ databases">
        <title>Caenimonas koreensis gen. nov., sp. nov., isolated from activated sludge.</title>
        <authorList>
            <person name="Seung H.R."/>
        </authorList>
    </citation>
    <scope>NUCLEOTIDE SEQUENCE [LARGE SCALE GENOMIC DNA]</scope>
    <source>
        <strain evidence="2 3">EMB320</strain>
    </source>
</reference>
<dbReference type="Proteomes" id="UP000487350">
    <property type="component" value="Unassembled WGS sequence"/>
</dbReference>
<dbReference type="InterPro" id="IPR011047">
    <property type="entry name" value="Quinoprotein_ADH-like_sf"/>
</dbReference>
<accession>A0A844B4L3</accession>
<evidence type="ECO:0000313" key="2">
    <source>
        <dbReference type="EMBL" id="MRD46216.1"/>
    </source>
</evidence>
<protein>
    <submittedName>
        <fullName evidence="2">PQQ-binding-like beta-propeller repeat protein</fullName>
    </submittedName>
</protein>
<dbReference type="SUPFAM" id="SSF50998">
    <property type="entry name" value="Quinoprotein alcohol dehydrogenase-like"/>
    <property type="match status" value="1"/>
</dbReference>
<feature type="domain" description="Pyrrolo-quinoline quinone repeat" evidence="1">
    <location>
        <begin position="67"/>
        <end position="164"/>
    </location>
</feature>
<comment type="caution">
    <text evidence="2">The sequence shown here is derived from an EMBL/GenBank/DDBJ whole genome shotgun (WGS) entry which is preliminary data.</text>
</comment>
<dbReference type="OrthoDB" id="5290752at2"/>
<gene>
    <name evidence="2" type="ORF">GHT07_02920</name>
</gene>
<proteinExistence type="predicted"/>
<dbReference type="PANTHER" id="PTHR34512">
    <property type="entry name" value="CELL SURFACE PROTEIN"/>
    <property type="match status" value="1"/>
</dbReference>
<dbReference type="RefSeq" id="WP_153583560.1">
    <property type="nucleotide sequence ID" value="NZ_WJBU01000002.1"/>
</dbReference>
<dbReference type="PANTHER" id="PTHR34512:SF30">
    <property type="entry name" value="OUTER MEMBRANE PROTEIN ASSEMBLY FACTOR BAMB"/>
    <property type="match status" value="1"/>
</dbReference>
<dbReference type="InterPro" id="IPR015943">
    <property type="entry name" value="WD40/YVTN_repeat-like_dom_sf"/>
</dbReference>
<organism evidence="2 3">
    <name type="scientific">Caenimonas koreensis DSM 17982</name>
    <dbReference type="NCBI Taxonomy" id="1121255"/>
    <lineage>
        <taxon>Bacteria</taxon>
        <taxon>Pseudomonadati</taxon>
        <taxon>Pseudomonadota</taxon>
        <taxon>Betaproteobacteria</taxon>
        <taxon>Burkholderiales</taxon>
        <taxon>Comamonadaceae</taxon>
        <taxon>Caenimonas</taxon>
    </lineage>
</organism>
<keyword evidence="3" id="KW-1185">Reference proteome</keyword>
<dbReference type="Gene3D" id="2.130.10.10">
    <property type="entry name" value="YVTN repeat-like/Quinoprotein amine dehydrogenase"/>
    <property type="match status" value="2"/>
</dbReference>
<feature type="domain" description="Pyrrolo-quinoline quinone repeat" evidence="1">
    <location>
        <begin position="278"/>
        <end position="364"/>
    </location>
</feature>
<sequence length="444" mass="47157">MWANRHGDVLNSDYLDCASGPHLDLQWRALKNIPAATVACYNASGHIFVSTLNAPTEDAGCLWCFNGDGQVLWHSGTRVRASLTSPAVTQSGSVVVADGTHVFHWAANGELLWQVPFAHETSGVMIAPQGQIVVLGIDGVLAVFDAGHGTQLHTLRLESVAMAQGVGHSHMRGRAGEGMWARLQQRGVDASYVDTAIRRFLGIGVAAKNVPALHPHSGRIFIAAAGETAGETAGAGILCGIDLMNLERAFKVAMGPGCDTSPALSFDLTQVFCADQRGCITSHATDDGGVLWETPLPGTSSASPNPTPDGRLYISIKSDVVCLSATGEILWTSELKKQTGADVQINSVLCVNQQFIYCVAALGQASAAQWFAARAHVLLTLDRFTGQIASHAPLAHESVCTLSMWPDGSVLVPSKPFLYEAQGDEFFGLAKYRVSAASRGPWER</sequence>
<dbReference type="EMBL" id="WJBU01000002">
    <property type="protein sequence ID" value="MRD46216.1"/>
    <property type="molecule type" value="Genomic_DNA"/>
</dbReference>
<dbReference type="Pfam" id="PF13360">
    <property type="entry name" value="PQQ_2"/>
    <property type="match status" value="2"/>
</dbReference>
<evidence type="ECO:0000313" key="3">
    <source>
        <dbReference type="Proteomes" id="UP000487350"/>
    </source>
</evidence>